<dbReference type="AlphaFoldDB" id="A0A2M4AAQ6"/>
<feature type="region of interest" description="Disordered" evidence="1">
    <location>
        <begin position="641"/>
        <end position="685"/>
    </location>
</feature>
<dbReference type="InterPro" id="IPR015943">
    <property type="entry name" value="WD40/YVTN_repeat-like_dom_sf"/>
</dbReference>
<reference evidence="3" key="1">
    <citation type="submission" date="2018-01" db="EMBL/GenBank/DDBJ databases">
        <title>An insight into the sialome of Amazonian anophelines.</title>
        <authorList>
            <person name="Ribeiro J.M."/>
            <person name="Scarpassa V."/>
            <person name="Calvo E."/>
        </authorList>
    </citation>
    <scope>NUCLEOTIDE SEQUENCE</scope>
    <source>
        <tissue evidence="3">Salivary glands</tissue>
    </source>
</reference>
<evidence type="ECO:0000256" key="1">
    <source>
        <dbReference type="SAM" id="MobiDB-lite"/>
    </source>
</evidence>
<dbReference type="InterPro" id="IPR036322">
    <property type="entry name" value="WD40_repeat_dom_sf"/>
</dbReference>
<dbReference type="InterPro" id="IPR001680">
    <property type="entry name" value="WD40_rpt"/>
</dbReference>
<dbReference type="GO" id="GO:0034455">
    <property type="term" value="C:t-UTP complex"/>
    <property type="evidence" value="ECO:0007669"/>
    <property type="project" value="TreeGrafter"/>
</dbReference>
<name>A0A2M4AAQ6_9DIPT</name>
<dbReference type="PANTHER" id="PTHR44163:SF1">
    <property type="entry name" value="U3 SMALL NUCLEOLAR RNA-ASSOCIATED PROTEIN 4 HOMOLOG"/>
    <property type="match status" value="1"/>
</dbReference>
<dbReference type="Pfam" id="PF12894">
    <property type="entry name" value="ANAPC4_WD40"/>
    <property type="match status" value="1"/>
</dbReference>
<evidence type="ECO:0000259" key="2">
    <source>
        <dbReference type="Pfam" id="PF12894"/>
    </source>
</evidence>
<proteinExistence type="predicted"/>
<sequence length="737" mass="82275">MITPKPATDSCRLHNVQFYNLLPRAIVCTAMNRQTNRLALARDDGTIEIWNLVHARFLEKTIPGGAGVSIEGLAWAENDRLFSVSLAGTLVEWDLRPGSQSRVKQSILVTGNAAWCIDVSRDGRRLAVGTEGGYINLYRLENDELSYERILDKQDGRVLCCRFDASGDFLVTGSADAVRVWDVRNGHAVHKMTTGRTDYRVATQVWDVWVMKDFTIISVDSRGRLMFCDGQLGTVLESVPVSKGDLLCIAMEEDERTLYVAGIESNISTFRRSQGNQHGGRRNQFIRTAVRRPHTHDIRTMVTFGRNSLVSGGVDGMLVVTSFPPFQTDKYLPLLPSPCTVVAADSRLVLLKYVNYLEVWTLAQRIADGMDGLDCAGAGRKVMQIRSKDDEHIICASISPNGRWLLYSTESTLRLLRSSCENEKLKLKRVRLTVPDTERTASCYRADFTHDSMILFLYHGNGAINVYAACCTASPGRVENVEEGIRFEHQHTIDGSRWFSDQVHLSAVSQCNRYLVCADRSSSIVVFERTVTPTISLISGTWKRSISLPRYMHPPTAIAIQPGKTRLAVAFADHKLFLYDFEEFQFIFSIYLTLSEPDCGSPNHPISGIVFDPRHEASMLLKNNCDILALRFGVDAQQQHEDQSLECSAPQKVRKTSGGNDDDGDMTNGKTGQHDEATVKTTASKQTKHTLKLVRKSNHLVGIEWLGENELVAIEANGLSMVEHLPGAFRKKFYGKA</sequence>
<dbReference type="Gene3D" id="2.130.10.10">
    <property type="entry name" value="YVTN repeat-like/Quinoprotein amine dehydrogenase"/>
    <property type="match status" value="3"/>
</dbReference>
<dbReference type="SMART" id="SM00320">
    <property type="entry name" value="WD40"/>
    <property type="match status" value="9"/>
</dbReference>
<dbReference type="InterPro" id="IPR024977">
    <property type="entry name" value="Apc4-like_WD40_dom"/>
</dbReference>
<dbReference type="EMBL" id="GGFK01004542">
    <property type="protein sequence ID" value="MBW37863.1"/>
    <property type="molecule type" value="Transcribed_RNA"/>
</dbReference>
<dbReference type="SUPFAM" id="SSF50978">
    <property type="entry name" value="WD40 repeat-like"/>
    <property type="match status" value="2"/>
</dbReference>
<dbReference type="GO" id="GO:0003723">
    <property type="term" value="F:RNA binding"/>
    <property type="evidence" value="ECO:0007669"/>
    <property type="project" value="TreeGrafter"/>
</dbReference>
<accession>A0A2M4AAQ6</accession>
<dbReference type="GO" id="GO:0000462">
    <property type="term" value="P:maturation of SSU-rRNA from tricistronic rRNA transcript (SSU-rRNA, 5.8S rRNA, LSU-rRNA)"/>
    <property type="evidence" value="ECO:0007669"/>
    <property type="project" value="InterPro"/>
</dbReference>
<dbReference type="InterPro" id="IPR046351">
    <property type="entry name" value="UTP4"/>
</dbReference>
<organism evidence="3">
    <name type="scientific">Anopheles triannulatus</name>
    <dbReference type="NCBI Taxonomy" id="58253"/>
    <lineage>
        <taxon>Eukaryota</taxon>
        <taxon>Metazoa</taxon>
        <taxon>Ecdysozoa</taxon>
        <taxon>Arthropoda</taxon>
        <taxon>Hexapoda</taxon>
        <taxon>Insecta</taxon>
        <taxon>Pterygota</taxon>
        <taxon>Neoptera</taxon>
        <taxon>Endopterygota</taxon>
        <taxon>Diptera</taxon>
        <taxon>Nematocera</taxon>
        <taxon>Culicoidea</taxon>
        <taxon>Culicidae</taxon>
        <taxon>Anophelinae</taxon>
        <taxon>Anopheles</taxon>
    </lineage>
</organism>
<dbReference type="GO" id="GO:0032040">
    <property type="term" value="C:small-subunit processome"/>
    <property type="evidence" value="ECO:0007669"/>
    <property type="project" value="TreeGrafter"/>
</dbReference>
<evidence type="ECO:0000313" key="3">
    <source>
        <dbReference type="EMBL" id="MBW37863.1"/>
    </source>
</evidence>
<feature type="domain" description="Anaphase-promoting complex subunit 4-like WD40" evidence="2">
    <location>
        <begin position="126"/>
        <end position="201"/>
    </location>
</feature>
<dbReference type="PANTHER" id="PTHR44163">
    <property type="entry name" value="U3 SMALL NUCLEOLAR RNA-ASSOCIATED PROTEIN 4 HOMOLOG"/>
    <property type="match status" value="1"/>
</dbReference>
<protein>
    <submittedName>
        <fullName evidence="3">Putative u3 small nucleolar rna-associated protein 4</fullName>
    </submittedName>
</protein>
<dbReference type="GO" id="GO:0030686">
    <property type="term" value="C:90S preribosome"/>
    <property type="evidence" value="ECO:0007669"/>
    <property type="project" value="InterPro"/>
</dbReference>